<accession>A0A1G8NE56</accession>
<name>A0A1G8NE56_9RHOB</name>
<gene>
    <name evidence="1" type="ORF">SAMN04488026_100738</name>
</gene>
<sequence>MHLRHLSGPPTALAGYDLVLRLVAGILAYNQGLDDPLFANGIT</sequence>
<keyword evidence="2" id="KW-1185">Reference proteome</keyword>
<evidence type="ECO:0000313" key="2">
    <source>
        <dbReference type="Proteomes" id="UP000199382"/>
    </source>
</evidence>
<evidence type="ECO:0000313" key="1">
    <source>
        <dbReference type="EMBL" id="SDI78347.1"/>
    </source>
</evidence>
<proteinExistence type="predicted"/>
<protein>
    <submittedName>
        <fullName evidence="1">Uncharacterized protein</fullName>
    </submittedName>
</protein>
<reference evidence="1 2" key="1">
    <citation type="submission" date="2016-10" db="EMBL/GenBank/DDBJ databases">
        <authorList>
            <person name="de Groot N.N."/>
        </authorList>
    </citation>
    <scope>NUCLEOTIDE SEQUENCE [LARGE SCALE GENOMIC DNA]</scope>
    <source>
        <strain evidence="1 2">DSM 25294</strain>
    </source>
</reference>
<dbReference type="AlphaFoldDB" id="A0A1G8NE56"/>
<organism evidence="1 2">
    <name type="scientific">Aliiruegeria lutimaris</name>
    <dbReference type="NCBI Taxonomy" id="571298"/>
    <lineage>
        <taxon>Bacteria</taxon>
        <taxon>Pseudomonadati</taxon>
        <taxon>Pseudomonadota</taxon>
        <taxon>Alphaproteobacteria</taxon>
        <taxon>Rhodobacterales</taxon>
        <taxon>Roseobacteraceae</taxon>
        <taxon>Aliiruegeria</taxon>
    </lineage>
</organism>
<dbReference type="EMBL" id="FNEK01000007">
    <property type="protein sequence ID" value="SDI78347.1"/>
    <property type="molecule type" value="Genomic_DNA"/>
</dbReference>
<dbReference type="Proteomes" id="UP000199382">
    <property type="component" value="Unassembled WGS sequence"/>
</dbReference>